<comment type="caution">
    <text evidence="2">The sequence shown here is derived from an EMBL/GenBank/DDBJ whole genome shotgun (WGS) entry which is preliminary data.</text>
</comment>
<keyword evidence="1" id="KW-0472">Membrane</keyword>
<dbReference type="Proteomes" id="UP001610432">
    <property type="component" value="Unassembled WGS sequence"/>
</dbReference>
<evidence type="ECO:0000313" key="2">
    <source>
        <dbReference type="EMBL" id="KAL2865807.1"/>
    </source>
</evidence>
<dbReference type="EMBL" id="JBFXLQ010000029">
    <property type="protein sequence ID" value="KAL2865807.1"/>
    <property type="molecule type" value="Genomic_DNA"/>
</dbReference>
<gene>
    <name evidence="2" type="ORF">BJX67DRAFT_156145</name>
</gene>
<name>A0ABR4LMR1_9EURO</name>
<keyword evidence="3" id="KW-1185">Reference proteome</keyword>
<evidence type="ECO:0000256" key="1">
    <source>
        <dbReference type="SAM" id="Phobius"/>
    </source>
</evidence>
<protein>
    <submittedName>
        <fullName evidence="2">Uncharacterized protein</fullName>
    </submittedName>
</protein>
<reference evidence="2 3" key="1">
    <citation type="submission" date="2024-07" db="EMBL/GenBank/DDBJ databases">
        <title>Section-level genome sequencing and comparative genomics of Aspergillus sections Usti and Cavernicolus.</title>
        <authorList>
            <consortium name="Lawrence Berkeley National Laboratory"/>
            <person name="Nybo J.L."/>
            <person name="Vesth T.C."/>
            <person name="Theobald S."/>
            <person name="Frisvad J.C."/>
            <person name="Larsen T.O."/>
            <person name="Kjaerboelling I."/>
            <person name="Rothschild-Mancinelli K."/>
            <person name="Lyhne E.K."/>
            <person name="Kogle M.E."/>
            <person name="Barry K."/>
            <person name="Clum A."/>
            <person name="Na H."/>
            <person name="Ledsgaard L."/>
            <person name="Lin J."/>
            <person name="Lipzen A."/>
            <person name="Kuo A."/>
            <person name="Riley R."/>
            <person name="Mondo S."/>
            <person name="Labutti K."/>
            <person name="Haridas S."/>
            <person name="Pangalinan J."/>
            <person name="Salamov A.A."/>
            <person name="Simmons B.A."/>
            <person name="Magnuson J.K."/>
            <person name="Chen J."/>
            <person name="Drula E."/>
            <person name="Henrissat B."/>
            <person name="Wiebenga A."/>
            <person name="Lubbers R.J."/>
            <person name="Gomes A.C."/>
            <person name="Macurrencykelacurrency M.R."/>
            <person name="Stajich J."/>
            <person name="Grigoriev I.V."/>
            <person name="Mortensen U.H."/>
            <person name="De Vries R.P."/>
            <person name="Baker S.E."/>
            <person name="Andersen M.R."/>
        </authorList>
    </citation>
    <scope>NUCLEOTIDE SEQUENCE [LARGE SCALE GENOMIC DNA]</scope>
    <source>
        <strain evidence="2 3">CBS 449.75</strain>
    </source>
</reference>
<keyword evidence="1" id="KW-0812">Transmembrane</keyword>
<dbReference type="GeneID" id="98139926"/>
<proteinExistence type="predicted"/>
<keyword evidence="1" id="KW-1133">Transmembrane helix</keyword>
<sequence>MAEQTVFCDILNFTPETNNTSRSSSSPPPAHLLSRFLSFSPLPLLFLFLFPFLNLRLLALLLRLPALPTYHGLAVAPLVPRLAARWTCCAAGDPEAQPDGLCFFPFVFPSFISLDSFLPTPIKLNCLNLRDLFLSFVLLYRSICVESLRYSGPLPANTSRPITTEWPARSSRASVFGPKNK</sequence>
<evidence type="ECO:0000313" key="3">
    <source>
        <dbReference type="Proteomes" id="UP001610432"/>
    </source>
</evidence>
<dbReference type="RefSeq" id="XP_070884786.1">
    <property type="nucleotide sequence ID" value="XM_071024854.1"/>
</dbReference>
<accession>A0ABR4LMR1</accession>
<feature type="transmembrane region" description="Helical" evidence="1">
    <location>
        <begin position="42"/>
        <end position="62"/>
    </location>
</feature>
<organism evidence="2 3">
    <name type="scientific">Aspergillus lucknowensis</name>
    <dbReference type="NCBI Taxonomy" id="176173"/>
    <lineage>
        <taxon>Eukaryota</taxon>
        <taxon>Fungi</taxon>
        <taxon>Dikarya</taxon>
        <taxon>Ascomycota</taxon>
        <taxon>Pezizomycotina</taxon>
        <taxon>Eurotiomycetes</taxon>
        <taxon>Eurotiomycetidae</taxon>
        <taxon>Eurotiales</taxon>
        <taxon>Aspergillaceae</taxon>
        <taxon>Aspergillus</taxon>
        <taxon>Aspergillus subgen. Nidulantes</taxon>
    </lineage>
</organism>